<evidence type="ECO:0000313" key="1">
    <source>
        <dbReference type="EMBL" id="CUS38334.1"/>
    </source>
</evidence>
<evidence type="ECO:0000313" key="2">
    <source>
        <dbReference type="Proteomes" id="UP000199032"/>
    </source>
</evidence>
<protein>
    <submittedName>
        <fullName evidence="1">Uncharacterized protein</fullName>
    </submittedName>
</protein>
<sequence>MMVLLDGFAKPCVAVKARLFDERVKEPSESVRVTPRVLVVFPAVTERLAVLVLADTLPRSTLAMIVPLPEPEVVLNLSQGALTLAVQLPFAVTVTDWLAGLDPPDTPV</sequence>
<organism evidence="1 2">
    <name type="scientific">Candidatus Nitrospira nitrosa</name>
    <dbReference type="NCBI Taxonomy" id="1742972"/>
    <lineage>
        <taxon>Bacteria</taxon>
        <taxon>Pseudomonadati</taxon>
        <taxon>Nitrospirota</taxon>
        <taxon>Nitrospiria</taxon>
        <taxon>Nitrospirales</taxon>
        <taxon>Nitrospiraceae</taxon>
        <taxon>Nitrospira</taxon>
    </lineage>
</organism>
<keyword evidence="2" id="KW-1185">Reference proteome</keyword>
<proteinExistence type="predicted"/>
<gene>
    <name evidence="1" type="ORF">COMA1_50050</name>
</gene>
<accession>A0A0S4LN23</accession>
<dbReference type="AlphaFoldDB" id="A0A0S4LN23"/>
<dbReference type="EMBL" id="CZQA01000011">
    <property type="protein sequence ID" value="CUS38334.1"/>
    <property type="molecule type" value="Genomic_DNA"/>
</dbReference>
<name>A0A0S4LN23_9BACT</name>
<reference evidence="1 2" key="1">
    <citation type="submission" date="2015-10" db="EMBL/GenBank/DDBJ databases">
        <authorList>
            <person name="Gilbert D.G."/>
        </authorList>
    </citation>
    <scope>NUCLEOTIDE SEQUENCE [LARGE SCALE GENOMIC DNA]</scope>
    <source>
        <strain evidence="1">COMA1</strain>
    </source>
</reference>
<dbReference type="Proteomes" id="UP000199032">
    <property type="component" value="Unassembled WGS sequence"/>
</dbReference>